<evidence type="ECO:0000259" key="9">
    <source>
        <dbReference type="PROSITE" id="PS52009"/>
    </source>
</evidence>
<keyword evidence="11" id="KW-1185">Reference proteome</keyword>
<evidence type="ECO:0000313" key="11">
    <source>
        <dbReference type="Proteomes" id="UP000007754"/>
    </source>
</evidence>
<dbReference type="PANTHER" id="PTHR13170:SF23">
    <property type="entry name" value="PROTEIN O-GLCNACASE-LIKE"/>
    <property type="match status" value="1"/>
</dbReference>
<protein>
    <recommendedName>
        <fullName evidence="6">protein O-GlcNAcase</fullName>
        <ecNumber evidence="6">3.2.1.169</ecNumber>
    </recommendedName>
    <alternativeName>
        <fullName evidence="3">Beta-N-acetylhexosaminidase</fullName>
    </alternativeName>
    <alternativeName>
        <fullName evidence="7">Beta-hexosaminidase</fullName>
    </alternativeName>
</protein>
<feature type="compositionally biased region" description="Polar residues" evidence="8">
    <location>
        <begin position="480"/>
        <end position="489"/>
    </location>
</feature>
<evidence type="ECO:0000256" key="3">
    <source>
        <dbReference type="ARBA" id="ARBA00030512"/>
    </source>
</evidence>
<dbReference type="SUPFAM" id="SSF51445">
    <property type="entry name" value="(Trans)glycosidases"/>
    <property type="match status" value="1"/>
</dbReference>
<evidence type="ECO:0000256" key="1">
    <source>
        <dbReference type="ARBA" id="ARBA00022801"/>
    </source>
</evidence>
<comment type="catalytic activity">
    <reaction evidence="5">
        <text>3-O-(N-acetyl-beta-D-glucosaminyl)-L-threonyl-[protein] + H2O = L-threonyl-[protein] + N-acetyl-D-glucosamine</text>
        <dbReference type="Rhea" id="RHEA:48892"/>
        <dbReference type="Rhea" id="RHEA-COMP:11060"/>
        <dbReference type="Rhea" id="RHEA-COMP:12252"/>
        <dbReference type="ChEBI" id="CHEBI:15377"/>
        <dbReference type="ChEBI" id="CHEBI:30013"/>
        <dbReference type="ChEBI" id="CHEBI:90840"/>
        <dbReference type="ChEBI" id="CHEBI:506227"/>
        <dbReference type="EC" id="3.2.1.169"/>
    </reaction>
</comment>
<feature type="region of interest" description="Disordered" evidence="8">
    <location>
        <begin position="331"/>
        <end position="761"/>
    </location>
</feature>
<evidence type="ECO:0000256" key="8">
    <source>
        <dbReference type="SAM" id="MobiDB-lite"/>
    </source>
</evidence>
<dbReference type="InterPro" id="IPR017853">
    <property type="entry name" value="GH"/>
</dbReference>
<evidence type="ECO:0000256" key="5">
    <source>
        <dbReference type="ARBA" id="ARBA00052136"/>
    </source>
</evidence>
<keyword evidence="2" id="KW-0326">Glycosidase</keyword>
<dbReference type="Proteomes" id="UP000007754">
    <property type="component" value="Chromosome 4"/>
</dbReference>
<reference evidence="10" key="2">
    <citation type="submission" date="2025-05" db="UniProtKB">
        <authorList>
            <consortium name="Ensembl"/>
        </authorList>
    </citation>
    <scope>IDENTIFICATION</scope>
</reference>
<feature type="domain" description="GH84" evidence="9">
    <location>
        <begin position="7"/>
        <end position="283"/>
    </location>
</feature>
<dbReference type="Ensembl" id="ENSTGUT00000026087.1">
    <property type="protein sequence ID" value="ENSTGUP00000028074.1"/>
    <property type="gene ID" value="ENSTGUG00000011033.2"/>
</dbReference>
<reference evidence="10 11" key="1">
    <citation type="journal article" date="2010" name="Nature">
        <title>The genome of a songbird.</title>
        <authorList>
            <person name="Warren W.C."/>
            <person name="Clayton D.F."/>
            <person name="Ellegren H."/>
            <person name="Arnold A.P."/>
            <person name="Hillier L.W."/>
            <person name="Kunstner A."/>
            <person name="Searle S."/>
            <person name="White S."/>
            <person name="Vilella A.J."/>
            <person name="Fairley S."/>
            <person name="Heger A."/>
            <person name="Kong L."/>
            <person name="Ponting C.P."/>
            <person name="Jarvis E.D."/>
            <person name="Mello C.V."/>
            <person name="Minx P."/>
            <person name="Lovell P."/>
            <person name="Velho T.A."/>
            <person name="Ferris M."/>
            <person name="Balakrishnan C.N."/>
            <person name="Sinha S."/>
            <person name="Blatti C."/>
            <person name="London S.E."/>
            <person name="Li Y."/>
            <person name="Lin Y.C."/>
            <person name="George J."/>
            <person name="Sweedler J."/>
            <person name="Southey B."/>
            <person name="Gunaratne P."/>
            <person name="Watson M."/>
            <person name="Nam K."/>
            <person name="Backstrom N."/>
            <person name="Smeds L."/>
            <person name="Nabholz B."/>
            <person name="Itoh Y."/>
            <person name="Whitney O."/>
            <person name="Pfenning A.R."/>
            <person name="Howard J."/>
            <person name="Volker M."/>
            <person name="Skinner B.M."/>
            <person name="Griffin D.K."/>
            <person name="Ye L."/>
            <person name="McLaren W.M."/>
            <person name="Flicek P."/>
            <person name="Quesada V."/>
            <person name="Velasco G."/>
            <person name="Lopez-Otin C."/>
            <person name="Puente X.S."/>
            <person name="Olender T."/>
            <person name="Lancet D."/>
            <person name="Smit A.F."/>
            <person name="Hubley R."/>
            <person name="Konkel M.K."/>
            <person name="Walker J.A."/>
            <person name="Batzer M.A."/>
            <person name="Gu W."/>
            <person name="Pollock D.D."/>
            <person name="Chen L."/>
            <person name="Cheng Z."/>
            <person name="Eichler E.E."/>
            <person name="Stapley J."/>
            <person name="Slate J."/>
            <person name="Ekblom R."/>
            <person name="Birkhead T."/>
            <person name="Burke T."/>
            <person name="Burt D."/>
            <person name="Scharff C."/>
            <person name="Adam I."/>
            <person name="Richard H."/>
            <person name="Sultan M."/>
            <person name="Soldatov A."/>
            <person name="Lehrach H."/>
            <person name="Edwards S.V."/>
            <person name="Yang S.P."/>
            <person name="Li X."/>
            <person name="Graves T."/>
            <person name="Fulton L."/>
            <person name="Nelson J."/>
            <person name="Chinwalla A."/>
            <person name="Hou S."/>
            <person name="Mardis E.R."/>
            <person name="Wilson R.K."/>
        </authorList>
    </citation>
    <scope>NUCLEOTIDE SEQUENCE [LARGE SCALE GENOMIC DNA]</scope>
</reference>
<dbReference type="GO" id="GO:0016231">
    <property type="term" value="F:beta-N-acetylglucosaminidase activity"/>
    <property type="evidence" value="ECO:0007669"/>
    <property type="project" value="TreeGrafter"/>
</dbReference>
<dbReference type="EC" id="3.2.1.169" evidence="6"/>
<dbReference type="Ensembl" id="ENSTGUT00000033925.1">
    <property type="protein sequence ID" value="ENSTGUP00000028426.1"/>
    <property type="gene ID" value="ENSTGUG00000011033.2"/>
</dbReference>
<accession>A0A674H1M8</accession>
<dbReference type="Gene3D" id="1.20.58.240">
    <property type="entry name" value="STAT, domain 1"/>
    <property type="match status" value="1"/>
</dbReference>
<feature type="compositionally biased region" description="Low complexity" evidence="8">
    <location>
        <begin position="444"/>
        <end position="463"/>
    </location>
</feature>
<dbReference type="FunFam" id="3.20.20.80:FF:000009">
    <property type="entry name" value="O-GlcNAcase BT_4395"/>
    <property type="match status" value="1"/>
</dbReference>
<organism evidence="10 11">
    <name type="scientific">Taeniopygia guttata</name>
    <name type="common">Zebra finch</name>
    <name type="synonym">Poephila guttata</name>
    <dbReference type="NCBI Taxonomy" id="59729"/>
    <lineage>
        <taxon>Eukaryota</taxon>
        <taxon>Metazoa</taxon>
        <taxon>Chordata</taxon>
        <taxon>Craniata</taxon>
        <taxon>Vertebrata</taxon>
        <taxon>Euteleostomi</taxon>
        <taxon>Archelosauria</taxon>
        <taxon>Archosauria</taxon>
        <taxon>Dinosauria</taxon>
        <taxon>Saurischia</taxon>
        <taxon>Theropoda</taxon>
        <taxon>Coelurosauria</taxon>
        <taxon>Aves</taxon>
        <taxon>Neognathae</taxon>
        <taxon>Neoaves</taxon>
        <taxon>Telluraves</taxon>
        <taxon>Australaves</taxon>
        <taxon>Passeriformes</taxon>
        <taxon>Passeroidea</taxon>
        <taxon>Estrildidae</taxon>
        <taxon>Estrildinae</taxon>
        <taxon>Taeniopygia</taxon>
    </lineage>
</organism>
<keyword evidence="1" id="KW-0378">Hydrolase</keyword>
<evidence type="ECO:0000256" key="4">
    <source>
        <dbReference type="ARBA" id="ARBA00050933"/>
    </source>
</evidence>
<dbReference type="PANTHER" id="PTHR13170">
    <property type="entry name" value="O-GLCNACASE"/>
    <property type="match status" value="1"/>
</dbReference>
<evidence type="ECO:0000313" key="10">
    <source>
        <dbReference type="Ensembl" id="ENSTGUP00000028426.1"/>
    </source>
</evidence>
<gene>
    <name evidence="10" type="primary">LOC100217691</name>
</gene>
<evidence type="ECO:0000256" key="6">
    <source>
        <dbReference type="ARBA" id="ARBA00066938"/>
    </source>
</evidence>
<dbReference type="GO" id="GO:0009100">
    <property type="term" value="P:glycoprotein metabolic process"/>
    <property type="evidence" value="ECO:0007669"/>
    <property type="project" value="TreeGrafter"/>
</dbReference>
<sequence length="1183" mass="127084">MAERPRFLCGVVEGFYGRPWSMDQRKLLFQWLQRRGLNCYMYAPKDELKHRLLWREPYTEHEAARMKSLIEAAQEQKVEFIFAISAGQDMVFSSAGDRLLLQQKLRQVAAMGCRSFALLFDDIDPCMCQADRDVFPSLAQAQASVANEVYQELGQPSVFLFCPTEYCSSLCSPSPSQSCYLQTIGQELLPGIGVIWTGPKVVSQELSAELLEEVEAVLRRRPVIWDNLYANDYDCRRVFLGPYMGRAPGLMSRLHGLLLNPNCELQANFIPIHTLGTWFQSELGSCAHPDHAGMEGALGDSQGAEDGSYSPQEALELALREWVAEINQQALEPGGRTPGHPSVSLKGGAKLQPGTAGGQEVTPDPQPHKSAPGADPEPCGVAPEEGCREVTSEPERDSGNRTPAGHQQSPARAGEQLAPGSCEPSSALPSVAGSAQPGAIPVATKTLPSPSPTTSSSNGASTTQNVSLPTSDARPGDGSPVQSLSSTQPEAIRTDVPQTPPGPGAGASPGAPAPLMDEVGAPVTPEEAGPGPMAPLPPKEAISSSPAQVTPEEPRTSPTAPVTPEEAGPGPMTPKDARTSPTAKMTPEELRTSSMAPVTPEEAESDPMTPKEARTSPTSQVTPEEAESGPMTPKEARTSPMTPKEARPSPTSQVTPEEPGRGPMTPKEARTSPTSQVTPEEAESDPMTPKEARTSPTSQVTPEEAESGPMTPKDARPSPTSQVTPEEAESGPMTPKEARTSPTSQVTPEKARPSLTAPMTPEEAESGLMALMTPKEARSNPTSPEEAVSSPTAPLTLEEVRMLVELFYLPYHHGALAQQLLEHFRWLRANSLSVGVPATAPDACGGTRWRGRAQSFQLLCARTCRLHSRLVSTASRALLYDLHPYLWDIRNMLLAASAFILWLDGHLLCEPDPKGTWGSCFGWCQSITAPMLLGRDAEPWARRGGLFGELQALLPVGNSCDLFYHPPPLFPSSQLYLLRPLLPLDKGELYRMCRESLDCDPKVAEILVAHPDLLGDRLLGSFLSLSPEYTFVLEDEGGPCGFAAGALHAEGFLQQRDSSWLPTIRHKYPPDLGTGGPALGQDALEEAVLFFHSEPLAVPQPVLRRFPSLVQLGTAPRVLDVGASRSLALCLLSALRANGSRGVFCQVSDTDRQQLSFYSKLGFVALPVAWGSSPGAQLLGRLL</sequence>
<dbReference type="GO" id="GO:0102571">
    <property type="term" value="F:[protein]-3-O-(N-acetyl-D-glucosaminyl)-L-serine/L-threonine O-N-acetyl-alpha-D-glucosaminase activity"/>
    <property type="evidence" value="ECO:0007669"/>
    <property type="project" value="UniProtKB-EC"/>
</dbReference>
<name>A0A674H1M8_TAEGU</name>
<dbReference type="InterPro" id="IPR011496">
    <property type="entry name" value="O-GlcNAcase_cat"/>
</dbReference>
<feature type="compositionally biased region" description="Basic and acidic residues" evidence="8">
    <location>
        <begin position="385"/>
        <end position="399"/>
    </location>
</feature>
<dbReference type="AlphaFoldDB" id="A0A674H1M8"/>
<comment type="catalytic activity">
    <reaction evidence="4">
        <text>3-O-(N-acetyl-beta-D-glucosaminyl)-L-seryl-[protein] + H2O = N-acetyl-D-glucosamine + L-seryl-[protein]</text>
        <dbReference type="Rhea" id="RHEA:48876"/>
        <dbReference type="Rhea" id="RHEA-COMP:9863"/>
        <dbReference type="Rhea" id="RHEA-COMP:12251"/>
        <dbReference type="ChEBI" id="CHEBI:15377"/>
        <dbReference type="ChEBI" id="CHEBI:29999"/>
        <dbReference type="ChEBI" id="CHEBI:90838"/>
        <dbReference type="ChEBI" id="CHEBI:506227"/>
        <dbReference type="EC" id="3.2.1.169"/>
    </reaction>
</comment>
<evidence type="ECO:0000256" key="2">
    <source>
        <dbReference type="ARBA" id="ARBA00023295"/>
    </source>
</evidence>
<dbReference type="SUPFAM" id="SSF55729">
    <property type="entry name" value="Acyl-CoA N-acyltransferases (Nat)"/>
    <property type="match status" value="1"/>
</dbReference>
<dbReference type="Pfam" id="PF07555">
    <property type="entry name" value="NAGidase"/>
    <property type="match status" value="1"/>
</dbReference>
<evidence type="ECO:0000256" key="7">
    <source>
        <dbReference type="ARBA" id="ARBA00076634"/>
    </source>
</evidence>
<dbReference type="Gene3D" id="3.20.20.80">
    <property type="entry name" value="Glycosidases"/>
    <property type="match status" value="1"/>
</dbReference>
<dbReference type="Gene3D" id="3.40.630.30">
    <property type="match status" value="1"/>
</dbReference>
<dbReference type="PROSITE" id="PS52009">
    <property type="entry name" value="GH84"/>
    <property type="match status" value="1"/>
</dbReference>
<dbReference type="InterPro" id="IPR051822">
    <property type="entry name" value="Glycosyl_Hydrolase_84"/>
</dbReference>
<dbReference type="GeneTree" id="ENSGT00390000007726"/>
<dbReference type="InterPro" id="IPR016181">
    <property type="entry name" value="Acyl_CoA_acyltransferase"/>
</dbReference>
<proteinExistence type="predicted"/>